<dbReference type="InterPro" id="IPR046036">
    <property type="entry name" value="DUF5994"/>
</dbReference>
<sequence length="193" mass="21606">MRPRAQVECRIFRPPRSISTSKGPVTMAIAHTFAHKTRAFPEAIRRYLDPVPEHTSSAPPQPSNGPLEPAVTHRPPRLRLKPEGRHADYIDGAWWPRSTDLPTELPELLAALATRLSPVDRIVFDPNSWSAPPRQVTVGEHSISLEPYRFHLRNTMYVVGADSTVTVLRVILPITDRITADSEMADAATPRQE</sequence>
<feature type="region of interest" description="Disordered" evidence="1">
    <location>
        <begin position="51"/>
        <end position="79"/>
    </location>
</feature>
<organism evidence="2 3">
    <name type="scientific">Nocardia nova</name>
    <dbReference type="NCBI Taxonomy" id="37330"/>
    <lineage>
        <taxon>Bacteria</taxon>
        <taxon>Bacillati</taxon>
        <taxon>Actinomycetota</taxon>
        <taxon>Actinomycetes</taxon>
        <taxon>Mycobacteriales</taxon>
        <taxon>Nocardiaceae</taxon>
        <taxon>Nocardia</taxon>
    </lineage>
</organism>
<dbReference type="EMBL" id="PSZC01000020">
    <property type="protein sequence ID" value="PPJ35590.1"/>
    <property type="molecule type" value="Genomic_DNA"/>
</dbReference>
<proteinExistence type="predicted"/>
<reference evidence="2 3" key="1">
    <citation type="submission" date="2018-02" db="EMBL/GenBank/DDBJ databases">
        <title>8 Nocardia nova and 1 Nocardia cyriacigeorgica strain used for evolution to TMP-SMX.</title>
        <authorList>
            <person name="Mehta H."/>
            <person name="Weng J."/>
            <person name="Shamoo Y."/>
        </authorList>
    </citation>
    <scope>NUCLEOTIDE SEQUENCE [LARGE SCALE GENOMIC DNA]</scope>
    <source>
        <strain evidence="2 3">MDA3139</strain>
    </source>
</reference>
<gene>
    <name evidence="2" type="ORF">C5E45_25230</name>
</gene>
<dbReference type="Proteomes" id="UP000239874">
    <property type="component" value="Unassembled WGS sequence"/>
</dbReference>
<protein>
    <submittedName>
        <fullName evidence="2">Uncharacterized protein</fullName>
    </submittedName>
</protein>
<evidence type="ECO:0000313" key="2">
    <source>
        <dbReference type="EMBL" id="PPJ35590.1"/>
    </source>
</evidence>
<evidence type="ECO:0000313" key="3">
    <source>
        <dbReference type="Proteomes" id="UP000239874"/>
    </source>
</evidence>
<accession>A0A2S6AK34</accession>
<evidence type="ECO:0000256" key="1">
    <source>
        <dbReference type="SAM" id="MobiDB-lite"/>
    </source>
</evidence>
<name>A0A2S6AK34_9NOCA</name>
<dbReference type="Pfam" id="PF19457">
    <property type="entry name" value="DUF5994"/>
    <property type="match status" value="1"/>
</dbReference>
<comment type="caution">
    <text evidence="2">The sequence shown here is derived from an EMBL/GenBank/DDBJ whole genome shotgun (WGS) entry which is preliminary data.</text>
</comment>
<dbReference type="AlphaFoldDB" id="A0A2S6AK34"/>